<proteinExistence type="predicted"/>
<dbReference type="EMBL" id="CABPSI010000002">
    <property type="protein sequence ID" value="VVE00876.1"/>
    <property type="molecule type" value="Genomic_DNA"/>
</dbReference>
<dbReference type="RefSeq" id="WP_254439493.1">
    <property type="nucleotide sequence ID" value="NZ_CABPSI010000002.1"/>
</dbReference>
<sequence>MTTWNDIASVVGKAAPVIGGLLGGPAGAAVGGLIASTLGTSNTPDAVSAALAGNPDAIVKVQELQTNAKVQLQQLAVTAEANRLADVKSARTMRTANPKDHTTEILAYLVTFGFFGTLALLAFAKLDSATQNTLLVMVGTLSTAWVAIISFYYGSSRDSNSKTQMIADVGYAAASAPINVGTRSDQGQVFTPQSAPDAFRGS</sequence>
<evidence type="ECO:0000313" key="2">
    <source>
        <dbReference type="EMBL" id="VVE00876.1"/>
    </source>
</evidence>
<dbReference type="Proteomes" id="UP000333828">
    <property type="component" value="Unassembled WGS sequence"/>
</dbReference>
<evidence type="ECO:0000313" key="3">
    <source>
        <dbReference type="Proteomes" id="UP000333828"/>
    </source>
</evidence>
<accession>A0A5E4ULS7</accession>
<evidence type="ECO:0000256" key="1">
    <source>
        <dbReference type="SAM" id="Phobius"/>
    </source>
</evidence>
<keyword evidence="3" id="KW-1185">Reference proteome</keyword>
<reference evidence="2 3" key="1">
    <citation type="submission" date="2019-08" db="EMBL/GenBank/DDBJ databases">
        <authorList>
            <person name="Peeters C."/>
        </authorList>
    </citation>
    <scope>NUCLEOTIDE SEQUENCE [LARGE SCALE GENOMIC DNA]</scope>
    <source>
        <strain evidence="2 3">LMG 31115</strain>
    </source>
</reference>
<keyword evidence="1" id="KW-0812">Transmembrane</keyword>
<gene>
    <name evidence="2" type="ORF">PIN31115_02096</name>
</gene>
<dbReference type="AlphaFoldDB" id="A0A5E4ULS7"/>
<evidence type="ECO:0008006" key="4">
    <source>
        <dbReference type="Google" id="ProtNLM"/>
    </source>
</evidence>
<keyword evidence="1" id="KW-0472">Membrane</keyword>
<feature type="transmembrane region" description="Helical" evidence="1">
    <location>
        <begin position="105"/>
        <end position="123"/>
    </location>
</feature>
<name>A0A5E4ULS7_9BURK</name>
<feature type="transmembrane region" description="Helical" evidence="1">
    <location>
        <begin position="135"/>
        <end position="155"/>
    </location>
</feature>
<keyword evidence="1" id="KW-1133">Transmembrane helix</keyword>
<organism evidence="2 3">
    <name type="scientific">Pandoraea iniqua</name>
    <dbReference type="NCBI Taxonomy" id="2508288"/>
    <lineage>
        <taxon>Bacteria</taxon>
        <taxon>Pseudomonadati</taxon>
        <taxon>Pseudomonadota</taxon>
        <taxon>Betaproteobacteria</taxon>
        <taxon>Burkholderiales</taxon>
        <taxon>Burkholderiaceae</taxon>
        <taxon>Pandoraea</taxon>
    </lineage>
</organism>
<protein>
    <recommendedName>
        <fullName evidence="4">Holin</fullName>
    </recommendedName>
</protein>